<dbReference type="OrthoDB" id="766873at2"/>
<comment type="caution">
    <text evidence="2">The sequence shown here is derived from an EMBL/GenBank/DDBJ whole genome shotgun (WGS) entry which is preliminary data.</text>
</comment>
<evidence type="ECO:0000313" key="2">
    <source>
        <dbReference type="EMBL" id="TWI09294.1"/>
    </source>
</evidence>
<dbReference type="Gene3D" id="2.60.40.1120">
    <property type="entry name" value="Carboxypeptidase-like, regulatory domain"/>
    <property type="match status" value="1"/>
</dbReference>
<feature type="signal peptide" evidence="1">
    <location>
        <begin position="1"/>
        <end position="18"/>
    </location>
</feature>
<keyword evidence="2" id="KW-0645">Protease</keyword>
<name>V6RXV8_9FLAO</name>
<evidence type="ECO:0000256" key="1">
    <source>
        <dbReference type="SAM" id="SignalP"/>
    </source>
</evidence>
<keyword evidence="2" id="KW-0378">Hydrolase</keyword>
<feature type="chain" id="PRO_5030178623" evidence="1">
    <location>
        <begin position="19"/>
        <end position="390"/>
    </location>
</feature>
<evidence type="ECO:0000313" key="3">
    <source>
        <dbReference type="Proteomes" id="UP000319848"/>
    </source>
</evidence>
<proteinExistence type="predicted"/>
<dbReference type="EMBL" id="VLKQ01000012">
    <property type="protein sequence ID" value="TWI09294.1"/>
    <property type="molecule type" value="Genomic_DNA"/>
</dbReference>
<dbReference type="InterPro" id="IPR008969">
    <property type="entry name" value="CarboxyPept-like_regulatory"/>
</dbReference>
<protein>
    <submittedName>
        <fullName evidence="2">Carboxypeptidase-like protein</fullName>
    </submittedName>
</protein>
<reference evidence="2 3" key="1">
    <citation type="journal article" date="2015" name="Stand. Genomic Sci.">
        <title>Genomic Encyclopedia of Bacterial and Archaeal Type Strains, Phase III: the genomes of soil and plant-associated and newly described type strains.</title>
        <authorList>
            <person name="Whitman W.B."/>
            <person name="Woyke T."/>
            <person name="Klenk H.P."/>
            <person name="Zhou Y."/>
            <person name="Lilburn T.G."/>
            <person name="Beck B.J."/>
            <person name="De Vos P."/>
            <person name="Vandamme P."/>
            <person name="Eisen J.A."/>
            <person name="Garrity G."/>
            <person name="Hugenholtz P."/>
            <person name="Kyrpides N.C."/>
        </authorList>
    </citation>
    <scope>NUCLEOTIDE SEQUENCE [LARGE SCALE GENOMIC DNA]</scope>
    <source>
        <strain evidence="2 3">CGMCC 1.7270</strain>
    </source>
</reference>
<keyword evidence="2" id="KW-0121">Carboxypeptidase</keyword>
<keyword evidence="3" id="KW-1185">Reference proteome</keyword>
<sequence>MKKALTLCLLFLSVITFAAPRVVNGNIKDATTLLPIESVSISVENSNLGTISNSEGKFRLVFSADFSTIRFSHLNYQVYSYTLKTGETEVEIFLEPKSFQLSEVIVRAKPVKELLSDAVKNSKEMLEKSIVLNTYYREFVKVNEEYTSFSDGLLDYNIKRKSGASDLYVNQCRAVKLTDAPSDEREKNRESFYLFDVRNAVSEAYNFKNITRILNSKSYDFEIETKADDKGNSIEIVTILPKEGVEMDLYTGTVVFDAKTKLILEMDIKKSPKHKVFAMDINIVILRFKIHEDARKAGYRIDGEKYILVYNQNKLNVYIDWKEKFNETFEFMSDMVVFDYKEGEFEFDRSKRHKERSLFSAGNHFTEEFWKTKNSLLLNEAEEKILSRLN</sequence>
<dbReference type="Proteomes" id="UP000319848">
    <property type="component" value="Unassembled WGS sequence"/>
</dbReference>
<accession>V6RXV8</accession>
<dbReference type="STRING" id="1341154.FCR2A7T_19370"/>
<dbReference type="GO" id="GO:0004180">
    <property type="term" value="F:carboxypeptidase activity"/>
    <property type="evidence" value="ECO:0007669"/>
    <property type="project" value="UniProtKB-KW"/>
</dbReference>
<dbReference type="SUPFAM" id="SSF49464">
    <property type="entry name" value="Carboxypeptidase regulatory domain-like"/>
    <property type="match status" value="1"/>
</dbReference>
<keyword evidence="1" id="KW-0732">Signal</keyword>
<organism evidence="2 3">
    <name type="scientific">Flavobacterium cauense R2A-7</name>
    <dbReference type="NCBI Taxonomy" id="1341154"/>
    <lineage>
        <taxon>Bacteria</taxon>
        <taxon>Pseudomonadati</taxon>
        <taxon>Bacteroidota</taxon>
        <taxon>Flavobacteriia</taxon>
        <taxon>Flavobacteriales</taxon>
        <taxon>Flavobacteriaceae</taxon>
        <taxon>Flavobacterium</taxon>
    </lineage>
</organism>
<dbReference type="AlphaFoldDB" id="V6RXV8"/>
<gene>
    <name evidence="2" type="ORF">IP98_02455</name>
</gene>
<dbReference type="Pfam" id="PF13715">
    <property type="entry name" value="CarbopepD_reg_2"/>
    <property type="match status" value="1"/>
</dbReference>
<dbReference type="RefSeq" id="WP_023571054.1">
    <property type="nucleotide sequence ID" value="NZ_AVBI01000018.1"/>
</dbReference>